<dbReference type="RefSeq" id="WP_184636918.1">
    <property type="nucleotide sequence ID" value="NZ_BAABKT010000039.1"/>
</dbReference>
<accession>A0A841EK77</accession>
<proteinExistence type="predicted"/>
<feature type="domain" description="Thioredoxin" evidence="3">
    <location>
        <begin position="61"/>
        <end position="198"/>
    </location>
</feature>
<dbReference type="GO" id="GO:0016853">
    <property type="term" value="F:isomerase activity"/>
    <property type="evidence" value="ECO:0007669"/>
    <property type="project" value="UniProtKB-KW"/>
</dbReference>
<evidence type="ECO:0000256" key="1">
    <source>
        <dbReference type="SAM" id="MobiDB-lite"/>
    </source>
</evidence>
<gene>
    <name evidence="4" type="ORF">HNR25_003572</name>
</gene>
<dbReference type="SUPFAM" id="SSF52833">
    <property type="entry name" value="Thioredoxin-like"/>
    <property type="match status" value="1"/>
</dbReference>
<dbReference type="GO" id="GO:0016491">
    <property type="term" value="F:oxidoreductase activity"/>
    <property type="evidence" value="ECO:0007669"/>
    <property type="project" value="InterPro"/>
</dbReference>
<dbReference type="InterPro" id="IPR013766">
    <property type="entry name" value="Thioredoxin_domain"/>
</dbReference>
<dbReference type="InterPro" id="IPR000866">
    <property type="entry name" value="AhpC/TSA"/>
</dbReference>
<dbReference type="InterPro" id="IPR036249">
    <property type="entry name" value="Thioredoxin-like_sf"/>
</dbReference>
<organism evidence="4 5">
    <name type="scientific">Streptomonospora salina</name>
    <dbReference type="NCBI Taxonomy" id="104205"/>
    <lineage>
        <taxon>Bacteria</taxon>
        <taxon>Bacillati</taxon>
        <taxon>Actinomycetota</taxon>
        <taxon>Actinomycetes</taxon>
        <taxon>Streptosporangiales</taxon>
        <taxon>Nocardiopsidaceae</taxon>
        <taxon>Streptomonospora</taxon>
    </lineage>
</organism>
<evidence type="ECO:0000313" key="5">
    <source>
        <dbReference type="Proteomes" id="UP000578077"/>
    </source>
</evidence>
<dbReference type="InterPro" id="IPR050553">
    <property type="entry name" value="Thioredoxin_ResA/DsbE_sf"/>
</dbReference>
<keyword evidence="4" id="KW-0413">Isomerase</keyword>
<name>A0A841EK77_9ACTN</name>
<evidence type="ECO:0000259" key="3">
    <source>
        <dbReference type="PROSITE" id="PS51352"/>
    </source>
</evidence>
<dbReference type="Gene3D" id="3.40.30.10">
    <property type="entry name" value="Glutaredoxin"/>
    <property type="match status" value="1"/>
</dbReference>
<dbReference type="PANTHER" id="PTHR42852">
    <property type="entry name" value="THIOL:DISULFIDE INTERCHANGE PROTEIN DSBE"/>
    <property type="match status" value="1"/>
</dbReference>
<dbReference type="EMBL" id="JACHLY010000001">
    <property type="protein sequence ID" value="MBB5999821.1"/>
    <property type="molecule type" value="Genomic_DNA"/>
</dbReference>
<evidence type="ECO:0000256" key="2">
    <source>
        <dbReference type="SAM" id="SignalP"/>
    </source>
</evidence>
<keyword evidence="5" id="KW-1185">Reference proteome</keyword>
<dbReference type="PROSITE" id="PS51257">
    <property type="entry name" value="PROKAR_LIPOPROTEIN"/>
    <property type="match status" value="1"/>
</dbReference>
<feature type="compositionally biased region" description="Gly residues" evidence="1">
    <location>
        <begin position="30"/>
        <end position="47"/>
    </location>
</feature>
<comment type="caution">
    <text evidence="4">The sequence shown here is derived from an EMBL/GenBank/DDBJ whole genome shotgun (WGS) entry which is preliminary data.</text>
</comment>
<feature type="signal peptide" evidence="2">
    <location>
        <begin position="1"/>
        <end position="20"/>
    </location>
</feature>
<dbReference type="PROSITE" id="PS51352">
    <property type="entry name" value="THIOREDOXIN_2"/>
    <property type="match status" value="1"/>
</dbReference>
<dbReference type="Proteomes" id="UP000578077">
    <property type="component" value="Unassembled WGS sequence"/>
</dbReference>
<evidence type="ECO:0000313" key="4">
    <source>
        <dbReference type="EMBL" id="MBB5999821.1"/>
    </source>
</evidence>
<feature type="chain" id="PRO_5038884537" evidence="2">
    <location>
        <begin position="21"/>
        <end position="199"/>
    </location>
</feature>
<dbReference type="AlphaFoldDB" id="A0A841EK77"/>
<dbReference type="PANTHER" id="PTHR42852:SF17">
    <property type="entry name" value="THIOREDOXIN-LIKE PROTEIN HI_1115"/>
    <property type="match status" value="1"/>
</dbReference>
<protein>
    <submittedName>
        <fullName evidence="4">Thiol-disulfide isomerase/thioredoxin</fullName>
    </submittedName>
</protein>
<dbReference type="GO" id="GO:0016209">
    <property type="term" value="F:antioxidant activity"/>
    <property type="evidence" value="ECO:0007669"/>
    <property type="project" value="InterPro"/>
</dbReference>
<sequence>MERIPFGILAPAAAVAAVLAAGCGAPDGAGGAAGQGGASADGSGGAEGTEPGAGSDRDAGGGAAAGALDFTAPEVGGDEISGAELRGEPVVLWFWAPWCTVCRGEAPGVAETAERYEGEVEFIGVAGQGEPDAMAEFVESTGTGGMRHIIDEDGSIWSGFEVTTQPSFSFLRNSGSFLTYTGTMTDQEIDERVESEVLG</sequence>
<keyword evidence="2" id="KW-0732">Signal</keyword>
<feature type="region of interest" description="Disordered" evidence="1">
    <location>
        <begin position="30"/>
        <end position="65"/>
    </location>
</feature>
<dbReference type="Pfam" id="PF00578">
    <property type="entry name" value="AhpC-TSA"/>
    <property type="match status" value="1"/>
</dbReference>
<reference evidence="4 5" key="1">
    <citation type="submission" date="2020-08" db="EMBL/GenBank/DDBJ databases">
        <title>Sequencing the genomes of 1000 actinobacteria strains.</title>
        <authorList>
            <person name="Klenk H.-P."/>
        </authorList>
    </citation>
    <scope>NUCLEOTIDE SEQUENCE [LARGE SCALE GENOMIC DNA]</scope>
    <source>
        <strain evidence="4 5">DSM 44593</strain>
    </source>
</reference>